<dbReference type="Gene3D" id="3.40.50.300">
    <property type="entry name" value="P-loop containing nucleotide triphosphate hydrolases"/>
    <property type="match status" value="2"/>
</dbReference>
<dbReference type="SUPFAM" id="SSF52540">
    <property type="entry name" value="P-loop containing nucleoside triphosphate hydrolases"/>
    <property type="match status" value="1"/>
</dbReference>
<evidence type="ECO:0000313" key="8">
    <source>
        <dbReference type="EMBL" id="OYX34212.1"/>
    </source>
</evidence>
<keyword evidence="2" id="KW-0378">Hydrolase</keyword>
<dbReference type="InterPro" id="IPR013689">
    <property type="entry name" value="RNA_helicase_ATP-dep_HrpB_C"/>
</dbReference>
<feature type="domain" description="Helicase C-terminal" evidence="7">
    <location>
        <begin position="199"/>
        <end position="368"/>
    </location>
</feature>
<dbReference type="GO" id="GO:0016787">
    <property type="term" value="F:hydrolase activity"/>
    <property type="evidence" value="ECO:0007669"/>
    <property type="project" value="UniProtKB-KW"/>
</dbReference>
<dbReference type="InterPro" id="IPR027417">
    <property type="entry name" value="P-loop_NTPase"/>
</dbReference>
<dbReference type="AlphaFoldDB" id="A0A258FR28"/>
<dbReference type="PANTHER" id="PTHR43519">
    <property type="entry name" value="ATP-DEPENDENT RNA HELICASE HRPB"/>
    <property type="match status" value="1"/>
</dbReference>
<dbReference type="InterPro" id="IPR001650">
    <property type="entry name" value="Helicase_C-like"/>
</dbReference>
<dbReference type="NCBIfam" id="TIGR01970">
    <property type="entry name" value="DEAH_box_HrpB"/>
    <property type="match status" value="1"/>
</dbReference>
<dbReference type="Pfam" id="PF00270">
    <property type="entry name" value="DEAD"/>
    <property type="match status" value="1"/>
</dbReference>
<evidence type="ECO:0000256" key="1">
    <source>
        <dbReference type="ARBA" id="ARBA00022741"/>
    </source>
</evidence>
<keyword evidence="4" id="KW-0067">ATP-binding</keyword>
<dbReference type="Pfam" id="PF00271">
    <property type="entry name" value="Helicase_C"/>
    <property type="match status" value="1"/>
</dbReference>
<dbReference type="Proteomes" id="UP000215595">
    <property type="component" value="Unassembled WGS sequence"/>
</dbReference>
<feature type="domain" description="Helicase ATP-binding" evidence="6">
    <location>
        <begin position="12"/>
        <end position="176"/>
    </location>
</feature>
<dbReference type="SMART" id="SM00487">
    <property type="entry name" value="DEXDc"/>
    <property type="match status" value="1"/>
</dbReference>
<evidence type="ECO:0000259" key="6">
    <source>
        <dbReference type="PROSITE" id="PS51192"/>
    </source>
</evidence>
<dbReference type="PIRSF" id="PIRSF005496">
    <property type="entry name" value="ATP_hel_hrpB"/>
    <property type="match status" value="1"/>
</dbReference>
<dbReference type="InterPro" id="IPR010225">
    <property type="entry name" value="HrpB"/>
</dbReference>
<keyword evidence="3 8" id="KW-0347">Helicase</keyword>
<evidence type="ECO:0000259" key="7">
    <source>
        <dbReference type="PROSITE" id="PS51194"/>
    </source>
</evidence>
<dbReference type="Pfam" id="PF08482">
    <property type="entry name" value="HrpB_C"/>
    <property type="match status" value="1"/>
</dbReference>
<dbReference type="PROSITE" id="PS51192">
    <property type="entry name" value="HELICASE_ATP_BIND_1"/>
    <property type="match status" value="1"/>
</dbReference>
<dbReference type="Gene3D" id="1.20.120.1080">
    <property type="match status" value="1"/>
</dbReference>
<dbReference type="GO" id="GO:0004386">
    <property type="term" value="F:helicase activity"/>
    <property type="evidence" value="ECO:0007669"/>
    <property type="project" value="UniProtKB-KW"/>
</dbReference>
<dbReference type="GO" id="GO:0003676">
    <property type="term" value="F:nucleic acid binding"/>
    <property type="evidence" value="ECO:0007669"/>
    <property type="project" value="InterPro"/>
</dbReference>
<dbReference type="GO" id="GO:0005524">
    <property type="term" value="F:ATP binding"/>
    <property type="evidence" value="ECO:0007669"/>
    <property type="project" value="UniProtKB-KW"/>
</dbReference>
<evidence type="ECO:0000256" key="2">
    <source>
        <dbReference type="ARBA" id="ARBA00022801"/>
    </source>
</evidence>
<dbReference type="EMBL" id="NCEB01000010">
    <property type="protein sequence ID" value="OYX34212.1"/>
    <property type="molecule type" value="Genomic_DNA"/>
</dbReference>
<proteinExistence type="predicted"/>
<dbReference type="CDD" id="cd17990">
    <property type="entry name" value="DEXHc_HrpB"/>
    <property type="match status" value="1"/>
</dbReference>
<name>A0A258FR28_9CAUL</name>
<evidence type="ECO:0000256" key="5">
    <source>
        <dbReference type="SAM" id="MobiDB-lite"/>
    </source>
</evidence>
<evidence type="ECO:0000256" key="4">
    <source>
        <dbReference type="ARBA" id="ARBA00022840"/>
    </source>
</evidence>
<reference evidence="8 9" key="1">
    <citation type="submission" date="2017-03" db="EMBL/GenBank/DDBJ databases">
        <title>Lifting the veil on microbial sulfur biogeochemistry in mining wastewaters.</title>
        <authorList>
            <person name="Kantor R.S."/>
            <person name="Colenbrander Nelson T."/>
            <person name="Marshall S."/>
            <person name="Bennett D."/>
            <person name="Apte S."/>
            <person name="Camacho D."/>
            <person name="Thomas B.C."/>
            <person name="Warren L.A."/>
            <person name="Banfield J.F."/>
        </authorList>
    </citation>
    <scope>NUCLEOTIDE SEQUENCE [LARGE SCALE GENOMIC DNA]</scope>
    <source>
        <strain evidence="8">32-69-9</strain>
    </source>
</reference>
<dbReference type="PROSITE" id="PS51194">
    <property type="entry name" value="HELICASE_CTER"/>
    <property type="match status" value="1"/>
</dbReference>
<dbReference type="InterPro" id="IPR049614">
    <property type="entry name" value="HrpB_DEXH"/>
</dbReference>
<feature type="region of interest" description="Disordered" evidence="5">
    <location>
        <begin position="786"/>
        <end position="809"/>
    </location>
</feature>
<dbReference type="SMART" id="SM00490">
    <property type="entry name" value="HELICc"/>
    <property type="match status" value="1"/>
</dbReference>
<dbReference type="PANTHER" id="PTHR43519:SF1">
    <property type="entry name" value="ATP-DEPENDENT RNA HELICASE HRPB"/>
    <property type="match status" value="1"/>
</dbReference>
<evidence type="ECO:0000256" key="3">
    <source>
        <dbReference type="ARBA" id="ARBA00022806"/>
    </source>
</evidence>
<dbReference type="SMART" id="SM00847">
    <property type="entry name" value="HA2"/>
    <property type="match status" value="1"/>
</dbReference>
<comment type="caution">
    <text evidence="8">The sequence shown here is derived from an EMBL/GenBank/DDBJ whole genome shotgun (WGS) entry which is preliminary data.</text>
</comment>
<dbReference type="FunFam" id="3.40.50.300:FF:002125">
    <property type="entry name" value="ATP-dependent helicase HrpB"/>
    <property type="match status" value="1"/>
</dbReference>
<organism evidence="8 9">
    <name type="scientific">Brevundimonas subvibrioides</name>
    <dbReference type="NCBI Taxonomy" id="74313"/>
    <lineage>
        <taxon>Bacteria</taxon>
        <taxon>Pseudomonadati</taxon>
        <taxon>Pseudomonadota</taxon>
        <taxon>Alphaproteobacteria</taxon>
        <taxon>Caulobacterales</taxon>
        <taxon>Caulobacteraceae</taxon>
        <taxon>Brevundimonas</taxon>
    </lineage>
</organism>
<dbReference type="InterPro" id="IPR007502">
    <property type="entry name" value="Helicase-assoc_dom"/>
</dbReference>
<protein>
    <submittedName>
        <fullName evidence="8">ATP-dependent helicase HrpB</fullName>
    </submittedName>
</protein>
<sequence length="809" mass="86823">MLPIHAVLDDLIAAVRQNPAVVLAAPPGAGKTTVVPLALLQADGLIQGRILVLEPRRLAARAAAERMAAMLGETPGQTVGYRTRLASRIGPGTRIEVITEGVFTRLILDDPALEGVSAVLFDEFHERSLDADLGLALARDSQALLREDLKLIVMSATLDMEGVSRLLGGAPVVQAEGRAYPVETIYVGRNPVERLEEAMARACLAALRDETGSILGFLPGQGEIHRVAGLVRDRLRDANVDVVPLYGALDKAEQDRAIERSPAGRRKLVLATSVAETSLTIEGVRVVIDAGLSRVPRFEPSSGLTRLVTVRVSRSSAEQRRGRAGRTEPGVCYRLWDEEATRGLVAHQRPEILEADLTGLALDLARWGARSADGLALLDPPPAGAFVEARGVLTRLGALDDAGGLTAHGRHLAGLPLAPRLAHLVARAAHGGDGMLGAKIAAILSEPGLGGRDVDLGERLRGLDRDRSSRAADARKLVERWARAGGRSAKASDEITPGTLIAAAFPERVAKARGKPGEYLLASGRGAFLDPTDPLAAEPWLAVADLGGGEARDSIRLAATLDPATLEPMMTTERRLSREPSGRRVMREARRLGAIVVEDRVVGTPDRGELVALLRAEVVEIGLDGLRWGERAAGLRARLAFLHAIDPSWPDVSDPALIAQAERWLWPLLDGVQSLDRIDDHALEQALRCLIPWDRQRLLEDLAPARLITPLGSAAIDYTAEGGPRVEIRVQELFGVTTHPMIAGGRVPLTLALLSPARRPIQVTADLPGFWKGSWAAVRAEMRGRYPRHPWPENPAEAEATTRAKPRGT</sequence>
<gene>
    <name evidence="8" type="ORF">B7Z01_06565</name>
</gene>
<dbReference type="InterPro" id="IPR014001">
    <property type="entry name" value="Helicase_ATP-bd"/>
</dbReference>
<accession>A0A258FR28</accession>
<dbReference type="CDD" id="cd18791">
    <property type="entry name" value="SF2_C_RHA"/>
    <property type="match status" value="1"/>
</dbReference>
<dbReference type="InterPro" id="IPR011545">
    <property type="entry name" value="DEAD/DEAH_box_helicase_dom"/>
</dbReference>
<keyword evidence="1" id="KW-0547">Nucleotide-binding</keyword>
<evidence type="ECO:0000313" key="9">
    <source>
        <dbReference type="Proteomes" id="UP000215595"/>
    </source>
</evidence>